<evidence type="ECO:0000313" key="8">
    <source>
        <dbReference type="Proteomes" id="UP001328733"/>
    </source>
</evidence>
<comment type="cofactor">
    <cofactor evidence="1">
        <name>FAD</name>
        <dbReference type="ChEBI" id="CHEBI:57692"/>
    </cofactor>
</comment>
<keyword evidence="5" id="KW-0560">Oxidoreductase</keyword>
<dbReference type="SUPFAM" id="SSF51905">
    <property type="entry name" value="FAD/NAD(P)-binding domain"/>
    <property type="match status" value="2"/>
</dbReference>
<dbReference type="Gene3D" id="3.50.50.100">
    <property type="match status" value="1"/>
</dbReference>
<dbReference type="NCBIfam" id="TIGR03169">
    <property type="entry name" value="Nterm_to_SelD"/>
    <property type="match status" value="1"/>
</dbReference>
<proteinExistence type="inferred from homology"/>
<gene>
    <name evidence="7" type="ORF">V0288_06530</name>
</gene>
<dbReference type="EMBL" id="JBAFSM010000010">
    <property type="protein sequence ID" value="MEG3436771.1"/>
    <property type="molecule type" value="Genomic_DNA"/>
</dbReference>
<keyword evidence="3" id="KW-0285">Flavoprotein</keyword>
<evidence type="ECO:0000256" key="4">
    <source>
        <dbReference type="ARBA" id="ARBA00022827"/>
    </source>
</evidence>
<feature type="domain" description="FAD/NAD(P)-binding" evidence="6">
    <location>
        <begin position="7"/>
        <end position="309"/>
    </location>
</feature>
<sequence>MTTKARLVFIGGGHSHAIALKSWGLKPLPSVELTLISDVIHTPYSGMLPGYVAGFYNFAETHIDLQSLARFAGANFCLDRAEYIDIEKSQVIRANGSPVAFDYLAIDIGSTPDTVAVKGAREYAIPAKPVPRFLQGWQEILENATKSPDKPLSIAIVGGGAGGVELALNMQAHLENLRGTRQGLTLHLVHRGEKLLPDHNHRVSQRLETILKQREIRLSFSETVTEVQPRRLLCESGLILDADSIIWVTSASAPKWIAESGLATDERGFILVENTLQSLSHPRVFATGDIASIENYPRPKAGVFAVRQGQPLFENLQRIIQGKPLKPYFPQKDHLSLIGTGDKRAIASRGSFFCESSLMWWWKDRIDRSFMKQFQLTANSV</sequence>
<evidence type="ECO:0000259" key="6">
    <source>
        <dbReference type="Pfam" id="PF07992"/>
    </source>
</evidence>
<accession>A0AAW9QSW3</accession>
<organism evidence="7 8">
    <name type="scientific">Pannus brasiliensis CCIBt3594</name>
    <dbReference type="NCBI Taxonomy" id="1427578"/>
    <lineage>
        <taxon>Bacteria</taxon>
        <taxon>Bacillati</taxon>
        <taxon>Cyanobacteriota</taxon>
        <taxon>Cyanophyceae</taxon>
        <taxon>Oscillatoriophycideae</taxon>
        <taxon>Chroococcales</taxon>
        <taxon>Microcystaceae</taxon>
        <taxon>Pannus</taxon>
    </lineage>
</organism>
<evidence type="ECO:0000256" key="3">
    <source>
        <dbReference type="ARBA" id="ARBA00022630"/>
    </source>
</evidence>
<keyword evidence="8" id="KW-1185">Reference proteome</keyword>
<dbReference type="InterPro" id="IPR036188">
    <property type="entry name" value="FAD/NAD-bd_sf"/>
</dbReference>
<comment type="caution">
    <text evidence="7">The sequence shown here is derived from an EMBL/GenBank/DDBJ whole genome shotgun (WGS) entry which is preliminary data.</text>
</comment>
<dbReference type="GO" id="GO:0019646">
    <property type="term" value="P:aerobic electron transport chain"/>
    <property type="evidence" value="ECO:0007669"/>
    <property type="project" value="TreeGrafter"/>
</dbReference>
<dbReference type="PANTHER" id="PTHR42913">
    <property type="entry name" value="APOPTOSIS-INDUCING FACTOR 1"/>
    <property type="match status" value="1"/>
</dbReference>
<dbReference type="Pfam" id="PF07992">
    <property type="entry name" value="Pyr_redox_2"/>
    <property type="match status" value="1"/>
</dbReference>
<dbReference type="InterPro" id="IPR017584">
    <property type="entry name" value="Pyridine_nucleo_diS_OxRdtase_N"/>
</dbReference>
<evidence type="ECO:0000256" key="5">
    <source>
        <dbReference type="ARBA" id="ARBA00023002"/>
    </source>
</evidence>
<evidence type="ECO:0000313" key="7">
    <source>
        <dbReference type="EMBL" id="MEG3436771.1"/>
    </source>
</evidence>
<dbReference type="InterPro" id="IPR051169">
    <property type="entry name" value="NADH-Q_oxidoreductase"/>
</dbReference>
<evidence type="ECO:0000256" key="1">
    <source>
        <dbReference type="ARBA" id="ARBA00001974"/>
    </source>
</evidence>
<dbReference type="InterPro" id="IPR000408">
    <property type="entry name" value="Reg_chr_condens"/>
</dbReference>
<dbReference type="InterPro" id="IPR023753">
    <property type="entry name" value="FAD/NAD-binding_dom"/>
</dbReference>
<protein>
    <submittedName>
        <fullName evidence="7">FAD-dependent oxidoreductase</fullName>
    </submittedName>
</protein>
<keyword evidence="4" id="KW-0274">FAD</keyword>
<dbReference type="PANTHER" id="PTHR42913:SF9">
    <property type="entry name" value="SLR1591 PROTEIN"/>
    <property type="match status" value="1"/>
</dbReference>
<evidence type="ECO:0000256" key="2">
    <source>
        <dbReference type="ARBA" id="ARBA00005272"/>
    </source>
</evidence>
<dbReference type="Proteomes" id="UP001328733">
    <property type="component" value="Unassembled WGS sequence"/>
</dbReference>
<dbReference type="AlphaFoldDB" id="A0AAW9QSW3"/>
<dbReference type="RefSeq" id="WP_332864238.1">
    <property type="nucleotide sequence ID" value="NZ_JBAFSM010000010.1"/>
</dbReference>
<comment type="similarity">
    <text evidence="2">Belongs to the NADH dehydrogenase family.</text>
</comment>
<reference evidence="7 8" key="1">
    <citation type="submission" date="2024-01" db="EMBL/GenBank/DDBJ databases">
        <title>Genomic insights into the taxonomy and metabolism of the cyanobacterium Pannus brasiliensis CCIBt3594.</title>
        <authorList>
            <person name="Machado M."/>
            <person name="Botero N.B."/>
            <person name="Andreote A.P.D."/>
            <person name="Feitosa A.M.T."/>
            <person name="Popin R."/>
            <person name="Sivonen K."/>
            <person name="Fiore M.F."/>
        </authorList>
    </citation>
    <scope>NUCLEOTIDE SEQUENCE [LARGE SCALE GENOMIC DNA]</scope>
    <source>
        <strain evidence="7 8">CCIBt3594</strain>
    </source>
</reference>
<dbReference type="GO" id="GO:0003955">
    <property type="term" value="F:NAD(P)H dehydrogenase (quinone) activity"/>
    <property type="evidence" value="ECO:0007669"/>
    <property type="project" value="TreeGrafter"/>
</dbReference>
<dbReference type="PROSITE" id="PS00626">
    <property type="entry name" value="RCC1_2"/>
    <property type="match status" value="1"/>
</dbReference>
<name>A0AAW9QSW3_9CHRO</name>